<gene>
    <name evidence="3" type="ORF">KYN89_10705</name>
</gene>
<dbReference type="Pfam" id="PF01425">
    <property type="entry name" value="Amidase"/>
    <property type="match status" value="1"/>
</dbReference>
<keyword evidence="4" id="KW-1185">Reference proteome</keyword>
<name>A0ABS7PI49_9SPHN</name>
<feature type="domain" description="Amidase" evidence="2">
    <location>
        <begin position="56"/>
        <end position="488"/>
    </location>
</feature>
<dbReference type="PANTHER" id="PTHR42678">
    <property type="entry name" value="AMIDASE"/>
    <property type="match status" value="1"/>
</dbReference>
<evidence type="ECO:0000256" key="1">
    <source>
        <dbReference type="SAM" id="SignalP"/>
    </source>
</evidence>
<sequence>MKTYTSLAVLALAIVAASPSFAHEAESADDVIVVQEMPPSAIVDTNAQIARIRTLDDAGPMLNAVIAFNPDAAAVAVTMTERPLEGRTVLVKDNIETREFATTAGSLALAGNMTRRDAPLIANLRDAGGVVLGKTNLSEWANIRDFNSTSGWSAVGGLTRNPHAIDRNTCGSSSGSAAAVAAGFAWAAIGTETNGSITCPASINGVVGFKPTVGLVSRTYVVPISSTQDTAGPMARSVTDAAMLLTAIAGSDPADPATAEADRYKRDFAAGLPDASLNGVRIGVMRKQAGDRADLRAVFDTALADLEAAGATLVDIEFEPNEELSRDSFQVLLFELREGMGQYLASIPPIGGREKMTPRSLADLIAFNERHQHAEMRWFGQGIFELAETATDRKAYEAARENAVHLAGEQTIDRLLAEYDVQFLVAPTRGPAWVSDLVNGDNFNGSIGFGSPAAIAGYPHLTVPMGAIEDLPVGLSIIGGKWQDWEVLKAGAAYERARSASIPTPDFARWMPEAGNPAAENASGATGN</sequence>
<dbReference type="RefSeq" id="WP_222825071.1">
    <property type="nucleotide sequence ID" value="NZ_JAHWXP010000003.1"/>
</dbReference>
<dbReference type="SUPFAM" id="SSF75304">
    <property type="entry name" value="Amidase signature (AS) enzymes"/>
    <property type="match status" value="1"/>
</dbReference>
<comment type="caution">
    <text evidence="3">The sequence shown here is derived from an EMBL/GenBank/DDBJ whole genome shotgun (WGS) entry which is preliminary data.</text>
</comment>
<dbReference type="GO" id="GO:0004040">
    <property type="term" value="F:amidase activity"/>
    <property type="evidence" value="ECO:0007669"/>
    <property type="project" value="UniProtKB-EC"/>
</dbReference>
<dbReference type="InterPro" id="IPR023631">
    <property type="entry name" value="Amidase_dom"/>
</dbReference>
<dbReference type="EC" id="3.5.1.4" evidence="3"/>
<dbReference type="Gene3D" id="3.90.1300.10">
    <property type="entry name" value="Amidase signature (AS) domain"/>
    <property type="match status" value="1"/>
</dbReference>
<dbReference type="InterPro" id="IPR036928">
    <property type="entry name" value="AS_sf"/>
</dbReference>
<proteinExistence type="predicted"/>
<dbReference type="EMBL" id="JAHWXP010000003">
    <property type="protein sequence ID" value="MBY8337522.1"/>
    <property type="molecule type" value="Genomic_DNA"/>
</dbReference>
<dbReference type="NCBIfam" id="NF006006">
    <property type="entry name" value="PRK08137.1"/>
    <property type="match status" value="1"/>
</dbReference>
<accession>A0ABS7PI49</accession>
<reference evidence="3 4" key="1">
    <citation type="submission" date="2021-07" db="EMBL/GenBank/DDBJ databases">
        <title>Alteriqipengyuania abyssalis NZ-12B nov, sp.nov isolated from deep sea sponge in pacific ocean.</title>
        <authorList>
            <person name="Tareen S."/>
            <person name="Wink J."/>
        </authorList>
    </citation>
    <scope>NUCLEOTIDE SEQUENCE [LARGE SCALE GENOMIC DNA]</scope>
    <source>
        <strain evidence="3 4">NZ-12B</strain>
    </source>
</reference>
<keyword evidence="3" id="KW-0378">Hydrolase</keyword>
<protein>
    <submittedName>
        <fullName evidence="3">Amidase</fullName>
        <ecNumber evidence="3">3.5.1.4</ecNumber>
    </submittedName>
</protein>
<keyword evidence="1" id="KW-0732">Signal</keyword>
<organism evidence="3 4">
    <name type="scientific">Alteriqipengyuania abyssalis</name>
    <dbReference type="NCBI Taxonomy" id="2860200"/>
    <lineage>
        <taxon>Bacteria</taxon>
        <taxon>Pseudomonadati</taxon>
        <taxon>Pseudomonadota</taxon>
        <taxon>Alphaproteobacteria</taxon>
        <taxon>Sphingomonadales</taxon>
        <taxon>Erythrobacteraceae</taxon>
        <taxon>Alteriqipengyuania</taxon>
    </lineage>
</organism>
<evidence type="ECO:0000313" key="4">
    <source>
        <dbReference type="Proteomes" id="UP000759298"/>
    </source>
</evidence>
<dbReference type="Proteomes" id="UP000759298">
    <property type="component" value="Unassembled WGS sequence"/>
</dbReference>
<feature type="chain" id="PRO_5046386884" evidence="1">
    <location>
        <begin position="23"/>
        <end position="528"/>
    </location>
</feature>
<feature type="signal peptide" evidence="1">
    <location>
        <begin position="1"/>
        <end position="22"/>
    </location>
</feature>
<evidence type="ECO:0000259" key="2">
    <source>
        <dbReference type="Pfam" id="PF01425"/>
    </source>
</evidence>
<evidence type="ECO:0000313" key="3">
    <source>
        <dbReference type="EMBL" id="MBY8337522.1"/>
    </source>
</evidence>
<dbReference type="PANTHER" id="PTHR42678:SF34">
    <property type="entry name" value="OS04G0183300 PROTEIN"/>
    <property type="match status" value="1"/>
</dbReference>